<evidence type="ECO:0000313" key="3">
    <source>
        <dbReference type="EMBL" id="AGF56367.1"/>
    </source>
</evidence>
<dbReference type="HOGENOM" id="CLU_1330036_0_0_9"/>
<dbReference type="KEGG" id="csr:Cspa_c26020"/>
<feature type="signal peptide" evidence="1">
    <location>
        <begin position="1"/>
        <end position="24"/>
    </location>
</feature>
<gene>
    <name evidence="3" type="ORF">Cspa_c26020</name>
</gene>
<dbReference type="EMBL" id="CP004121">
    <property type="protein sequence ID" value="AGF56367.1"/>
    <property type="molecule type" value="Genomic_DNA"/>
</dbReference>
<dbReference type="Pfam" id="PF17118">
    <property type="entry name" value="DUF5105"/>
    <property type="match status" value="1"/>
</dbReference>
<keyword evidence="1" id="KW-0732">Signal</keyword>
<dbReference type="RefSeq" id="WP_015392686.1">
    <property type="nucleotide sequence ID" value="NC_020291.1"/>
</dbReference>
<evidence type="ECO:0000256" key="1">
    <source>
        <dbReference type="SAM" id="SignalP"/>
    </source>
</evidence>
<dbReference type="OrthoDB" id="1906546at2"/>
<evidence type="ECO:0000313" key="4">
    <source>
        <dbReference type="Proteomes" id="UP000011728"/>
    </source>
</evidence>
<feature type="domain" description="DUF5105" evidence="2">
    <location>
        <begin position="29"/>
        <end position="195"/>
    </location>
</feature>
<dbReference type="eggNOG" id="ENOG5033N44">
    <property type="taxonomic scope" value="Bacteria"/>
</dbReference>
<accession>M1MY88</accession>
<feature type="chain" id="PRO_5039066661" description="DUF5105 domain-containing protein" evidence="1">
    <location>
        <begin position="25"/>
        <end position="206"/>
    </location>
</feature>
<name>M1MY88_9CLOT</name>
<dbReference type="PATRIC" id="fig|931276.5.peg.2609"/>
<dbReference type="InterPro" id="IPR031343">
    <property type="entry name" value="DUF5105"/>
</dbReference>
<evidence type="ECO:0000259" key="2">
    <source>
        <dbReference type="Pfam" id="PF17118"/>
    </source>
</evidence>
<dbReference type="AlphaFoldDB" id="M1MY88"/>
<sequence length="206" mass="22600">MKNFKKVFSVVLVSLMAVMVLVSCGPKVSPEDTTKIFLDVVLKDDKTNMDKIGIKEKDYTDFKKEEDTAIDESFKASGMDSSILTDDVKATLKSNILKGLSTLTYEVTPVSSEGNKATVTVKIKPFDMEKIVKDGQSKIMEKVLANPSMSEKEIYQEAFKIIGEAIAAGTVKDQPKSVTISLTKEGNLWVPSEDDVKNIMTTVMAG</sequence>
<organism evidence="3 4">
    <name type="scientific">Clostridium saccharoperbutylacetonicum N1-4(HMT)</name>
    <dbReference type="NCBI Taxonomy" id="931276"/>
    <lineage>
        <taxon>Bacteria</taxon>
        <taxon>Bacillati</taxon>
        <taxon>Bacillota</taxon>
        <taxon>Clostridia</taxon>
        <taxon>Eubacteriales</taxon>
        <taxon>Clostridiaceae</taxon>
        <taxon>Clostridium</taxon>
    </lineage>
</organism>
<dbReference type="PROSITE" id="PS51257">
    <property type="entry name" value="PROKAR_LIPOPROTEIN"/>
    <property type="match status" value="1"/>
</dbReference>
<reference evidence="3 4" key="1">
    <citation type="submission" date="2013-02" db="EMBL/GenBank/DDBJ databases">
        <title>Genome sequence of Clostridium saccharoperbutylacetonicum N1-4(HMT).</title>
        <authorList>
            <person name="Poehlein A."/>
            <person name="Daniel R."/>
        </authorList>
    </citation>
    <scope>NUCLEOTIDE SEQUENCE [LARGE SCALE GENOMIC DNA]</scope>
    <source>
        <strain evidence="4">N1-4(HMT)</strain>
    </source>
</reference>
<proteinExistence type="predicted"/>
<dbReference type="STRING" id="36745.CLSAP_24220"/>
<keyword evidence="4" id="KW-1185">Reference proteome</keyword>
<protein>
    <recommendedName>
        <fullName evidence="2">DUF5105 domain-containing protein</fullName>
    </recommendedName>
</protein>
<dbReference type="Proteomes" id="UP000011728">
    <property type="component" value="Chromosome"/>
</dbReference>